<organism evidence="4 5">
    <name type="scientific">Rubroshorea leprosula</name>
    <dbReference type="NCBI Taxonomy" id="152421"/>
    <lineage>
        <taxon>Eukaryota</taxon>
        <taxon>Viridiplantae</taxon>
        <taxon>Streptophyta</taxon>
        <taxon>Embryophyta</taxon>
        <taxon>Tracheophyta</taxon>
        <taxon>Spermatophyta</taxon>
        <taxon>Magnoliopsida</taxon>
        <taxon>eudicotyledons</taxon>
        <taxon>Gunneridae</taxon>
        <taxon>Pentapetalae</taxon>
        <taxon>rosids</taxon>
        <taxon>malvids</taxon>
        <taxon>Malvales</taxon>
        <taxon>Dipterocarpaceae</taxon>
        <taxon>Rubroshorea</taxon>
    </lineage>
</organism>
<gene>
    <name evidence="4" type="ORF">SLEP1_g325</name>
</gene>
<feature type="transmembrane region" description="Helical" evidence="3">
    <location>
        <begin position="92"/>
        <end position="110"/>
    </location>
</feature>
<proteinExistence type="inferred from homology"/>
<feature type="compositionally biased region" description="Basic and acidic residues" evidence="2">
    <location>
        <begin position="16"/>
        <end position="26"/>
    </location>
</feature>
<dbReference type="AlphaFoldDB" id="A0AAV5HFT2"/>
<reference evidence="4 5" key="1">
    <citation type="journal article" date="2021" name="Commun. Biol.">
        <title>The genome of Shorea leprosula (Dipterocarpaceae) highlights the ecological relevance of drought in aseasonal tropical rainforests.</title>
        <authorList>
            <person name="Ng K.K.S."/>
            <person name="Kobayashi M.J."/>
            <person name="Fawcett J.A."/>
            <person name="Hatakeyama M."/>
            <person name="Paape T."/>
            <person name="Ng C.H."/>
            <person name="Ang C.C."/>
            <person name="Tnah L.H."/>
            <person name="Lee C.T."/>
            <person name="Nishiyama T."/>
            <person name="Sese J."/>
            <person name="O'Brien M.J."/>
            <person name="Copetti D."/>
            <person name="Mohd Noor M.I."/>
            <person name="Ong R.C."/>
            <person name="Putra M."/>
            <person name="Sireger I.Z."/>
            <person name="Indrioko S."/>
            <person name="Kosugi Y."/>
            <person name="Izuno A."/>
            <person name="Isagi Y."/>
            <person name="Lee S.L."/>
            <person name="Shimizu K.K."/>
        </authorList>
    </citation>
    <scope>NUCLEOTIDE SEQUENCE [LARGE SCALE GENOMIC DNA]</scope>
    <source>
        <strain evidence="4">214</strain>
    </source>
</reference>
<accession>A0AAV5HFT2</accession>
<dbReference type="Pfam" id="PF05042">
    <property type="entry name" value="Caleosin"/>
    <property type="match status" value="1"/>
</dbReference>
<name>A0AAV5HFT2_9ROSI</name>
<evidence type="ECO:0000256" key="2">
    <source>
        <dbReference type="SAM" id="MobiDB-lite"/>
    </source>
</evidence>
<comment type="similarity">
    <text evidence="1">Belongs to the caleosin family.</text>
</comment>
<dbReference type="PANTHER" id="PTHR31495:SF23">
    <property type="entry name" value="PEROXYGENASE-LIKE"/>
    <property type="match status" value="1"/>
</dbReference>
<dbReference type="PANTHER" id="PTHR31495">
    <property type="entry name" value="PEROXYGENASE 3-RELATED"/>
    <property type="match status" value="1"/>
</dbReference>
<keyword evidence="3" id="KW-1133">Transmembrane helix</keyword>
<keyword evidence="3" id="KW-0472">Membrane</keyword>
<sequence length="235" mass="26699">MGRDAMATEAPMAPVTRERRVRDDLEEKLPKPYLARALEATDTDNPNGTAGHNNNGMSVLQQHVAFFDQNKDGIVYPCETYKGFRAIGFNPIISLIAAIGINVAFSYPTLPGWLPNPLFPIYIKNIHKAKHGSDTATYDTEGRFMPVNLENMFSKYARTIPDKMSFWEMWSMTEGNRVTFDLFGWIVAKFEWILLYVLAKDEDGFLSKEAARRVYDGSIFEYYAKVRGNAGEKMN</sequence>
<evidence type="ECO:0000313" key="5">
    <source>
        <dbReference type="Proteomes" id="UP001054252"/>
    </source>
</evidence>
<dbReference type="InterPro" id="IPR007736">
    <property type="entry name" value="Caleosin-related"/>
</dbReference>
<evidence type="ECO:0000256" key="1">
    <source>
        <dbReference type="ARBA" id="ARBA00006765"/>
    </source>
</evidence>
<dbReference type="GO" id="GO:0005509">
    <property type="term" value="F:calcium ion binding"/>
    <property type="evidence" value="ECO:0007669"/>
    <property type="project" value="TreeGrafter"/>
</dbReference>
<dbReference type="GO" id="GO:0004497">
    <property type="term" value="F:monooxygenase activity"/>
    <property type="evidence" value="ECO:0007669"/>
    <property type="project" value="TreeGrafter"/>
</dbReference>
<keyword evidence="5" id="KW-1185">Reference proteome</keyword>
<comment type="caution">
    <text evidence="4">The sequence shown here is derived from an EMBL/GenBank/DDBJ whole genome shotgun (WGS) entry which is preliminary data.</text>
</comment>
<feature type="region of interest" description="Disordered" evidence="2">
    <location>
        <begin position="1"/>
        <end position="26"/>
    </location>
</feature>
<keyword evidence="3" id="KW-0812">Transmembrane</keyword>
<evidence type="ECO:0000313" key="4">
    <source>
        <dbReference type="EMBL" id="GKU85695.1"/>
    </source>
</evidence>
<evidence type="ECO:0000256" key="3">
    <source>
        <dbReference type="SAM" id="Phobius"/>
    </source>
</evidence>
<dbReference type="EMBL" id="BPVZ01000001">
    <property type="protein sequence ID" value="GKU85695.1"/>
    <property type="molecule type" value="Genomic_DNA"/>
</dbReference>
<evidence type="ECO:0008006" key="6">
    <source>
        <dbReference type="Google" id="ProtNLM"/>
    </source>
</evidence>
<dbReference type="Proteomes" id="UP001054252">
    <property type="component" value="Unassembled WGS sequence"/>
</dbReference>
<protein>
    <recommendedName>
        <fullName evidence="6">Peroxygenase 3</fullName>
    </recommendedName>
</protein>